<dbReference type="Pfam" id="PF13906">
    <property type="entry name" value="AA_permease_C"/>
    <property type="match status" value="1"/>
</dbReference>
<organism evidence="3 4">
    <name type="scientific">Hibiscus sabdariffa</name>
    <name type="common">roselle</name>
    <dbReference type="NCBI Taxonomy" id="183260"/>
    <lineage>
        <taxon>Eukaryota</taxon>
        <taxon>Viridiplantae</taxon>
        <taxon>Streptophyta</taxon>
        <taxon>Embryophyta</taxon>
        <taxon>Tracheophyta</taxon>
        <taxon>Spermatophyta</taxon>
        <taxon>Magnoliopsida</taxon>
        <taxon>eudicotyledons</taxon>
        <taxon>Gunneridae</taxon>
        <taxon>Pentapetalae</taxon>
        <taxon>rosids</taxon>
        <taxon>malvids</taxon>
        <taxon>Malvales</taxon>
        <taxon>Malvaceae</taxon>
        <taxon>Malvoideae</taxon>
        <taxon>Hibiscus</taxon>
    </lineage>
</organism>
<keyword evidence="1" id="KW-1133">Transmembrane helix</keyword>
<proteinExistence type="predicted"/>
<protein>
    <recommendedName>
        <fullName evidence="2">Cationic amino acid transporter C-terminal domain-containing protein</fullName>
    </recommendedName>
</protein>
<reference evidence="3 4" key="1">
    <citation type="journal article" date="2024" name="G3 (Bethesda)">
        <title>Genome assembly of Hibiscus sabdariffa L. provides insights into metabolisms of medicinal natural products.</title>
        <authorList>
            <person name="Kim T."/>
        </authorList>
    </citation>
    <scope>NUCLEOTIDE SEQUENCE [LARGE SCALE GENOMIC DNA]</scope>
    <source>
        <strain evidence="3">TK-2024</strain>
        <tissue evidence="3">Old leaves</tissue>
    </source>
</reference>
<dbReference type="Proteomes" id="UP001472677">
    <property type="component" value="Unassembled WGS sequence"/>
</dbReference>
<gene>
    <name evidence="3" type="ORF">V6N12_030362</name>
</gene>
<evidence type="ECO:0000313" key="3">
    <source>
        <dbReference type="EMBL" id="KAK8512954.1"/>
    </source>
</evidence>
<evidence type="ECO:0000256" key="1">
    <source>
        <dbReference type="SAM" id="Phobius"/>
    </source>
</evidence>
<keyword evidence="1" id="KW-0472">Membrane</keyword>
<comment type="caution">
    <text evidence="3">The sequence shown here is derived from an EMBL/GenBank/DDBJ whole genome shotgun (WGS) entry which is preliminary data.</text>
</comment>
<dbReference type="EMBL" id="JBBPBM010000071">
    <property type="protein sequence ID" value="KAK8512954.1"/>
    <property type="molecule type" value="Genomic_DNA"/>
</dbReference>
<feature type="transmembrane region" description="Helical" evidence="1">
    <location>
        <begin position="81"/>
        <end position="102"/>
    </location>
</feature>
<evidence type="ECO:0000259" key="2">
    <source>
        <dbReference type="Pfam" id="PF13906"/>
    </source>
</evidence>
<dbReference type="InterPro" id="IPR029485">
    <property type="entry name" value="CAT_C"/>
</dbReference>
<feature type="domain" description="Cationic amino acid transporter C-terminal" evidence="2">
    <location>
        <begin position="81"/>
        <end position="127"/>
    </location>
</feature>
<feature type="transmembrane region" description="Helical" evidence="1">
    <location>
        <begin position="50"/>
        <end position="69"/>
    </location>
</feature>
<feature type="transmembrane region" description="Helical" evidence="1">
    <location>
        <begin position="12"/>
        <end position="30"/>
    </location>
</feature>
<name>A0ABR2C0N3_9ROSI</name>
<keyword evidence="1" id="KW-0812">Transmembrane</keyword>
<sequence>MSNSRAQRIQIWRWWVALLMTGFLDRLGWLPGVVGVYPYCVVRAEPCSLVGAYSSLVTVPIWFLPTLGLKVVKEEKKSKLWGVPLMPWIPSTSIAINVLIVASIDGASFIRFGIFYYVFIALHASYDAAKDTTDTTSAATVTNLEIGVASQIHR</sequence>
<evidence type="ECO:0000313" key="4">
    <source>
        <dbReference type="Proteomes" id="UP001472677"/>
    </source>
</evidence>
<keyword evidence="4" id="KW-1185">Reference proteome</keyword>
<accession>A0ABR2C0N3</accession>
<feature type="transmembrane region" description="Helical" evidence="1">
    <location>
        <begin position="108"/>
        <end position="126"/>
    </location>
</feature>